<feature type="domain" description="H15" evidence="5">
    <location>
        <begin position="45"/>
        <end position="117"/>
    </location>
</feature>
<keyword evidence="2" id="KW-0238">DNA-binding</keyword>
<dbReference type="GO" id="GO:0006334">
    <property type="term" value="P:nucleosome assembly"/>
    <property type="evidence" value="ECO:0007669"/>
    <property type="project" value="InterPro"/>
</dbReference>
<protein>
    <recommendedName>
        <fullName evidence="5">H15 domain-containing protein</fullName>
    </recommendedName>
</protein>
<feature type="region of interest" description="Disordered" evidence="4">
    <location>
        <begin position="493"/>
        <end position="517"/>
    </location>
</feature>
<sequence>MDPSQLAAFAAHFQPPPPPQPPLSTVSSTFLHPSPAAYSSQPLPSHPSYTEMITAAILWENSQGKVSGSSKQAIAKYIDRVYSNLPPSHSSLLTHHLKRLKNSGQLVMLKNSYQLPSFIPPDTSVIVGSDLSQQQQQPYVAAPSEPDLTQQQQQQPYVAAPSEPDQLSTPKRKPGRPPKRKQPEEEVRVQEEVRVEEVASEKRRRGRPAKGEKREEVVVPFVPPVSEVVPENVSNGKRRGRPPKKQKVVEEVAEQGVFQVEVEEAVVVNGVAEEVKRRPGRPAKVKAVRGRGRPKKIEVKPTRDVGMVSVGEKRRGRKPKGSVPAAVAAVRNGGGKRRGRKPKGSVPAAVSVVKKLSSGKPRGRPKRNSVLVKHTPEPTQGLAEKELLKKLEDMQSKIRDAVGVLRHYVADQSAPDALSALQQLEELSTMDVTSSPTLTAPPGAPAPIDETVPPPVTSAPIVNEPTMMTFTATSEMGMPLSFSMNVPSMTVTEPFHAPSHTENHEPINWGAPSEAET</sequence>
<dbReference type="PANTHER" id="PTHR11467:SF29">
    <property type="entry name" value="OS03G0711600 PROTEIN"/>
    <property type="match status" value="1"/>
</dbReference>
<dbReference type="Gene3D" id="1.10.10.10">
    <property type="entry name" value="Winged helix-like DNA-binding domain superfamily/Winged helix DNA-binding domain"/>
    <property type="match status" value="1"/>
</dbReference>
<keyword evidence="7" id="KW-1185">Reference proteome</keyword>
<feature type="region of interest" description="Disordered" evidence="4">
    <location>
        <begin position="1"/>
        <end position="26"/>
    </location>
</feature>
<evidence type="ECO:0000256" key="1">
    <source>
        <dbReference type="ARBA" id="ARBA00004123"/>
    </source>
</evidence>
<feature type="region of interest" description="Disordered" evidence="4">
    <location>
        <begin position="136"/>
        <end position="214"/>
    </location>
</feature>
<dbReference type="Proteomes" id="UP001443914">
    <property type="component" value="Unassembled WGS sequence"/>
</dbReference>
<evidence type="ECO:0000313" key="6">
    <source>
        <dbReference type="EMBL" id="KAK9758034.1"/>
    </source>
</evidence>
<dbReference type="SMART" id="SM00384">
    <property type="entry name" value="AT_hook"/>
    <property type="match status" value="6"/>
</dbReference>
<dbReference type="AlphaFoldDB" id="A0AAW1N8U9"/>
<dbReference type="InterPro" id="IPR036388">
    <property type="entry name" value="WH-like_DNA-bd_sf"/>
</dbReference>
<dbReference type="GO" id="GO:0003690">
    <property type="term" value="F:double-stranded DNA binding"/>
    <property type="evidence" value="ECO:0007669"/>
    <property type="project" value="TreeGrafter"/>
</dbReference>
<dbReference type="SMART" id="SM00526">
    <property type="entry name" value="H15"/>
    <property type="match status" value="1"/>
</dbReference>
<feature type="compositionally biased region" description="Basic residues" evidence="4">
    <location>
        <begin position="334"/>
        <end position="343"/>
    </location>
</feature>
<evidence type="ECO:0000313" key="7">
    <source>
        <dbReference type="Proteomes" id="UP001443914"/>
    </source>
</evidence>
<evidence type="ECO:0000256" key="4">
    <source>
        <dbReference type="SAM" id="MobiDB-lite"/>
    </source>
</evidence>
<dbReference type="InterPro" id="IPR017956">
    <property type="entry name" value="AT_hook_DNA-bd_motif"/>
</dbReference>
<proteinExistence type="predicted"/>
<dbReference type="GO" id="GO:0031492">
    <property type="term" value="F:nucleosomal DNA binding"/>
    <property type="evidence" value="ECO:0007669"/>
    <property type="project" value="TreeGrafter"/>
</dbReference>
<dbReference type="GO" id="GO:0000786">
    <property type="term" value="C:nucleosome"/>
    <property type="evidence" value="ECO:0007669"/>
    <property type="project" value="InterPro"/>
</dbReference>
<dbReference type="Pfam" id="PF00538">
    <property type="entry name" value="Linker_histone"/>
    <property type="match status" value="1"/>
</dbReference>
<dbReference type="EMBL" id="JBDFQZ010000001">
    <property type="protein sequence ID" value="KAK9758034.1"/>
    <property type="molecule type" value="Genomic_DNA"/>
</dbReference>
<dbReference type="InterPro" id="IPR036390">
    <property type="entry name" value="WH_DNA-bd_sf"/>
</dbReference>
<name>A0AAW1N8U9_SAPOF</name>
<organism evidence="6 7">
    <name type="scientific">Saponaria officinalis</name>
    <name type="common">Common soapwort</name>
    <name type="synonym">Lychnis saponaria</name>
    <dbReference type="NCBI Taxonomy" id="3572"/>
    <lineage>
        <taxon>Eukaryota</taxon>
        <taxon>Viridiplantae</taxon>
        <taxon>Streptophyta</taxon>
        <taxon>Embryophyta</taxon>
        <taxon>Tracheophyta</taxon>
        <taxon>Spermatophyta</taxon>
        <taxon>Magnoliopsida</taxon>
        <taxon>eudicotyledons</taxon>
        <taxon>Gunneridae</taxon>
        <taxon>Pentapetalae</taxon>
        <taxon>Caryophyllales</taxon>
        <taxon>Caryophyllaceae</taxon>
        <taxon>Caryophylleae</taxon>
        <taxon>Saponaria</taxon>
    </lineage>
</organism>
<feature type="compositionally biased region" description="Basic and acidic residues" evidence="4">
    <location>
        <begin position="181"/>
        <end position="201"/>
    </location>
</feature>
<dbReference type="InterPro" id="IPR005818">
    <property type="entry name" value="Histone_H1/H5_H15"/>
</dbReference>
<dbReference type="PRINTS" id="PR00929">
    <property type="entry name" value="ATHOOK"/>
</dbReference>
<comment type="subcellular location">
    <subcellularLocation>
        <location evidence="1">Nucleus</location>
    </subcellularLocation>
</comment>
<keyword evidence="3" id="KW-0539">Nucleus</keyword>
<comment type="caution">
    <text evidence="6">The sequence shown here is derived from an EMBL/GenBank/DDBJ whole genome shotgun (WGS) entry which is preliminary data.</text>
</comment>
<dbReference type="PROSITE" id="PS51504">
    <property type="entry name" value="H15"/>
    <property type="match status" value="1"/>
</dbReference>
<dbReference type="SUPFAM" id="SSF46785">
    <property type="entry name" value="Winged helix' DNA-binding domain"/>
    <property type="match status" value="1"/>
</dbReference>
<evidence type="ECO:0000259" key="5">
    <source>
        <dbReference type="PROSITE" id="PS51504"/>
    </source>
</evidence>
<feature type="region of interest" description="Disordered" evidence="4">
    <location>
        <begin position="276"/>
        <end position="376"/>
    </location>
</feature>
<evidence type="ECO:0000256" key="2">
    <source>
        <dbReference type="ARBA" id="ARBA00023125"/>
    </source>
</evidence>
<feature type="compositionally biased region" description="Basic residues" evidence="4">
    <location>
        <begin position="236"/>
        <end position="246"/>
    </location>
</feature>
<feature type="compositionally biased region" description="Basic residues" evidence="4">
    <location>
        <begin position="170"/>
        <end position="180"/>
    </location>
</feature>
<reference evidence="6" key="1">
    <citation type="submission" date="2024-03" db="EMBL/GenBank/DDBJ databases">
        <title>WGS assembly of Saponaria officinalis var. Norfolk2.</title>
        <authorList>
            <person name="Jenkins J."/>
            <person name="Shu S."/>
            <person name="Grimwood J."/>
            <person name="Barry K."/>
            <person name="Goodstein D."/>
            <person name="Schmutz J."/>
            <person name="Leebens-Mack J."/>
            <person name="Osbourn A."/>
        </authorList>
    </citation>
    <scope>NUCLEOTIDE SEQUENCE [LARGE SCALE GENOMIC DNA]</scope>
    <source>
        <strain evidence="6">JIC</strain>
    </source>
</reference>
<feature type="region of interest" description="Disordered" evidence="4">
    <location>
        <begin position="228"/>
        <end position="247"/>
    </location>
</feature>
<dbReference type="GO" id="GO:0030261">
    <property type="term" value="P:chromosome condensation"/>
    <property type="evidence" value="ECO:0007669"/>
    <property type="project" value="TreeGrafter"/>
</dbReference>
<feature type="compositionally biased region" description="Basic residues" evidence="4">
    <location>
        <begin position="278"/>
        <end position="294"/>
    </location>
</feature>
<dbReference type="GO" id="GO:0005730">
    <property type="term" value="C:nucleolus"/>
    <property type="evidence" value="ECO:0007669"/>
    <property type="project" value="TreeGrafter"/>
</dbReference>
<dbReference type="PANTHER" id="PTHR11467">
    <property type="entry name" value="HISTONE H1"/>
    <property type="match status" value="1"/>
</dbReference>
<gene>
    <name evidence="6" type="ORF">RND81_01G202000</name>
</gene>
<dbReference type="CDD" id="cd00073">
    <property type="entry name" value="H15"/>
    <property type="match status" value="1"/>
</dbReference>
<evidence type="ECO:0000256" key="3">
    <source>
        <dbReference type="ARBA" id="ARBA00023242"/>
    </source>
</evidence>
<accession>A0AAW1N8U9</accession>
<dbReference type="GO" id="GO:0045910">
    <property type="term" value="P:negative regulation of DNA recombination"/>
    <property type="evidence" value="ECO:0007669"/>
    <property type="project" value="TreeGrafter"/>
</dbReference>